<dbReference type="RefSeq" id="WP_015850382.1">
    <property type="nucleotide sequence ID" value="NC_012881.1"/>
</dbReference>
<keyword evidence="3" id="KW-1185">Reference proteome</keyword>
<dbReference type="SUPFAM" id="SSF109604">
    <property type="entry name" value="HD-domain/PDEase-like"/>
    <property type="match status" value="1"/>
</dbReference>
<evidence type="ECO:0000313" key="2">
    <source>
        <dbReference type="EMBL" id="ACS78563.1"/>
    </source>
</evidence>
<protein>
    <submittedName>
        <fullName evidence="2">Putative signal transduction protein</fullName>
    </submittedName>
</protein>
<gene>
    <name evidence="2" type="ordered locus">Desal_0496</name>
</gene>
<reference evidence="2 3" key="1">
    <citation type="submission" date="2009-06" db="EMBL/GenBank/DDBJ databases">
        <title>Complete sequence of Desulfovibrio salexigens DSM 2638.</title>
        <authorList>
            <consortium name="US DOE Joint Genome Institute"/>
            <person name="Lucas S."/>
            <person name="Copeland A."/>
            <person name="Lapidus A."/>
            <person name="Glavina del Rio T."/>
            <person name="Tice H."/>
            <person name="Bruce D."/>
            <person name="Goodwin L."/>
            <person name="Pitluck S."/>
            <person name="Munk A.C."/>
            <person name="Brettin T."/>
            <person name="Detter J.C."/>
            <person name="Han C."/>
            <person name="Tapia R."/>
            <person name="Larimer F."/>
            <person name="Land M."/>
            <person name="Hauser L."/>
            <person name="Kyrpides N."/>
            <person name="Anderson I."/>
            <person name="Wall J.D."/>
            <person name="Arkin A.P."/>
            <person name="Dehal P."/>
            <person name="Chivian D."/>
            <person name="Giles B."/>
            <person name="Hazen T.C."/>
        </authorList>
    </citation>
    <scope>NUCLEOTIDE SEQUENCE [LARGE SCALE GENOMIC DNA]</scope>
    <source>
        <strain evidence="3">ATCC 14822 / DSM 2638 / NCIMB 8403 / VKM B-1763</strain>
    </source>
</reference>
<dbReference type="KEGG" id="dsa:Desal_0496"/>
<dbReference type="Gene3D" id="1.10.3210.10">
    <property type="entry name" value="Hypothetical protein af1432"/>
    <property type="match status" value="1"/>
</dbReference>
<evidence type="ECO:0000313" key="3">
    <source>
        <dbReference type="Proteomes" id="UP000002601"/>
    </source>
</evidence>
<dbReference type="OrthoDB" id="9803649at2"/>
<dbReference type="HOGENOM" id="CLU_048246_4_1_7"/>
<dbReference type="eggNOG" id="COG1639">
    <property type="taxonomic scope" value="Bacteria"/>
</dbReference>
<dbReference type="EMBL" id="CP001649">
    <property type="protein sequence ID" value="ACS78563.1"/>
    <property type="molecule type" value="Genomic_DNA"/>
</dbReference>
<proteinExistence type="predicted"/>
<name>C6BXK5_MARSD</name>
<dbReference type="STRING" id="526222.Desal_0496"/>
<dbReference type="PROSITE" id="PS51833">
    <property type="entry name" value="HDOD"/>
    <property type="match status" value="1"/>
</dbReference>
<evidence type="ECO:0000259" key="1">
    <source>
        <dbReference type="PROSITE" id="PS51833"/>
    </source>
</evidence>
<sequence>MKVFVGDLKVGMRLLEDVNGANGRFLLAADTVLEEKHLRIFNIWGVSEVEVLSGSKTGEDNDEPDPRLLAIADEYVEGVFAYANMSVAPMKVLKEACIKHFVGELEKDKALPEVLMPIGGDLDILDAPLFESAGVFLNSGIRLAAFPDIYYKIMETLNDPGAGSENLADIISKDSGLSAKLISLVNSPLYGFDLPVESLSRAVSLVGTDGVCQLALSVSVMEAFKGEHNVGFSMADFWKHSLACAVFCRILAQQVPGISQDKCFVVGMLHDIGQLIMLQQYSEKIDLAFQLRMSRSISYCKAESMIFGFDHCELAGKLFELWNIPPSITAGVVGHHGVRSGELCIESAICSVADAMAVALQYGTDSFGLINTPYTGAWDTLGLPDGAVVTTISKAKRQIADILAIFGG</sequence>
<dbReference type="Proteomes" id="UP000002601">
    <property type="component" value="Chromosome"/>
</dbReference>
<feature type="domain" description="HDOD" evidence="1">
    <location>
        <begin position="143"/>
        <end position="338"/>
    </location>
</feature>
<accession>C6BXK5</accession>
<dbReference type="InterPro" id="IPR013976">
    <property type="entry name" value="HDOD"/>
</dbReference>
<dbReference type="InterPro" id="IPR052340">
    <property type="entry name" value="RNase_Y/CdgJ"/>
</dbReference>
<dbReference type="PANTHER" id="PTHR33525">
    <property type="match status" value="1"/>
</dbReference>
<dbReference type="Pfam" id="PF08668">
    <property type="entry name" value="HDOD"/>
    <property type="match status" value="1"/>
</dbReference>
<dbReference type="PANTHER" id="PTHR33525:SF3">
    <property type="entry name" value="RIBONUCLEASE Y"/>
    <property type="match status" value="1"/>
</dbReference>
<organism evidence="2 3">
    <name type="scientific">Maridesulfovibrio salexigens (strain ATCC 14822 / DSM 2638 / NCIMB 8403 / VKM B-1763)</name>
    <name type="common">Desulfovibrio salexigens</name>
    <dbReference type="NCBI Taxonomy" id="526222"/>
    <lineage>
        <taxon>Bacteria</taxon>
        <taxon>Pseudomonadati</taxon>
        <taxon>Thermodesulfobacteriota</taxon>
        <taxon>Desulfovibrionia</taxon>
        <taxon>Desulfovibrionales</taxon>
        <taxon>Desulfovibrionaceae</taxon>
        <taxon>Maridesulfovibrio</taxon>
    </lineage>
</organism>
<dbReference type="AlphaFoldDB" id="C6BXK5"/>